<evidence type="ECO:0000256" key="1">
    <source>
        <dbReference type="ARBA" id="ARBA00004138"/>
    </source>
</evidence>
<keyword evidence="3" id="KW-0677">Repeat</keyword>
<dbReference type="OrthoDB" id="10258787at2759"/>
<evidence type="ECO:0000313" key="8">
    <source>
        <dbReference type="Proteomes" id="UP000274429"/>
    </source>
</evidence>
<evidence type="ECO:0000259" key="6">
    <source>
        <dbReference type="Pfam" id="PF23383"/>
    </source>
</evidence>
<evidence type="ECO:0000256" key="3">
    <source>
        <dbReference type="ARBA" id="ARBA00022737"/>
    </source>
</evidence>
<dbReference type="SUPFAM" id="SSF50978">
    <property type="entry name" value="WD40 repeat-like"/>
    <property type="match status" value="1"/>
</dbReference>
<dbReference type="Pfam" id="PF23383">
    <property type="entry name" value="Beta-prop_IFT140_1st"/>
    <property type="match status" value="1"/>
</dbReference>
<evidence type="ECO:0000313" key="9">
    <source>
        <dbReference type="WBParaSite" id="TTAC_0001057801-mRNA-1"/>
    </source>
</evidence>
<protein>
    <submittedName>
        <fullName evidence="9">WD_REPEATS_REGION domain-containing protein</fullName>
    </submittedName>
</protein>
<organism evidence="9">
    <name type="scientific">Hydatigena taeniaeformis</name>
    <name type="common">Feline tapeworm</name>
    <name type="synonym">Taenia taeniaeformis</name>
    <dbReference type="NCBI Taxonomy" id="6205"/>
    <lineage>
        <taxon>Eukaryota</taxon>
        <taxon>Metazoa</taxon>
        <taxon>Spiralia</taxon>
        <taxon>Lophotrochozoa</taxon>
        <taxon>Platyhelminthes</taxon>
        <taxon>Cestoda</taxon>
        <taxon>Eucestoda</taxon>
        <taxon>Cyclophyllidea</taxon>
        <taxon>Taeniidae</taxon>
        <taxon>Hydatigera</taxon>
    </lineage>
</organism>
<evidence type="ECO:0000313" key="7">
    <source>
        <dbReference type="EMBL" id="VDM35541.1"/>
    </source>
</evidence>
<proteinExistence type="predicted"/>
<dbReference type="Proteomes" id="UP000274429">
    <property type="component" value="Unassembled WGS sequence"/>
</dbReference>
<accession>A0A0R3XAK1</accession>
<dbReference type="InterPro" id="IPR015943">
    <property type="entry name" value="WD40/YVTN_repeat-like_dom_sf"/>
</dbReference>
<keyword evidence="4" id="KW-0969">Cilium</keyword>
<evidence type="ECO:0000256" key="4">
    <source>
        <dbReference type="ARBA" id="ARBA00023069"/>
    </source>
</evidence>
<keyword evidence="8" id="KW-1185">Reference proteome</keyword>
<keyword evidence="5" id="KW-0966">Cell projection</keyword>
<name>A0A0R3XAK1_HYDTA</name>
<dbReference type="GO" id="GO:0005930">
    <property type="term" value="C:axoneme"/>
    <property type="evidence" value="ECO:0007669"/>
    <property type="project" value="TreeGrafter"/>
</dbReference>
<comment type="subcellular location">
    <subcellularLocation>
        <location evidence="1">Cell projection</location>
        <location evidence="1">Cilium</location>
    </subcellularLocation>
</comment>
<dbReference type="GO" id="GO:0036064">
    <property type="term" value="C:ciliary basal body"/>
    <property type="evidence" value="ECO:0007669"/>
    <property type="project" value="TreeGrafter"/>
</dbReference>
<dbReference type="PANTHER" id="PTHR15722:SF7">
    <property type="entry name" value="INTRAFLAGELLAR TRANSPORT PROTEIN 140 HOMOLOG"/>
    <property type="match status" value="1"/>
</dbReference>
<dbReference type="STRING" id="6205.A0A0R3XAK1"/>
<reference evidence="9" key="1">
    <citation type="submission" date="2017-02" db="UniProtKB">
        <authorList>
            <consortium name="WormBaseParasite"/>
        </authorList>
    </citation>
    <scope>IDENTIFICATION</scope>
</reference>
<keyword evidence="2" id="KW-0853">WD repeat</keyword>
<dbReference type="InterPro" id="IPR056154">
    <property type="entry name" value="Beta-prop_IFT140_1st"/>
</dbReference>
<dbReference type="EMBL" id="UYWX01021860">
    <property type="protein sequence ID" value="VDM35541.1"/>
    <property type="molecule type" value="Genomic_DNA"/>
</dbReference>
<dbReference type="InterPro" id="IPR036322">
    <property type="entry name" value="WD40_repeat_dom_sf"/>
</dbReference>
<dbReference type="PANTHER" id="PTHR15722">
    <property type="entry name" value="IFT140/172-RELATED"/>
    <property type="match status" value="1"/>
</dbReference>
<feature type="domain" description="IFT140 first beta-propeller" evidence="6">
    <location>
        <begin position="37"/>
        <end position="180"/>
    </location>
</feature>
<reference evidence="7 8" key="2">
    <citation type="submission" date="2018-11" db="EMBL/GenBank/DDBJ databases">
        <authorList>
            <consortium name="Pathogen Informatics"/>
        </authorList>
    </citation>
    <scope>NUCLEOTIDE SEQUENCE [LARGE SCALE GENOMIC DNA]</scope>
</reference>
<evidence type="ECO:0000256" key="5">
    <source>
        <dbReference type="ARBA" id="ARBA00023273"/>
    </source>
</evidence>
<gene>
    <name evidence="7" type="ORF">TTAC_LOCUS10561</name>
</gene>
<evidence type="ECO:0000256" key="2">
    <source>
        <dbReference type="ARBA" id="ARBA00022574"/>
    </source>
</evidence>
<dbReference type="WBParaSite" id="TTAC_0001057801-mRNA-1">
    <property type="protein sequence ID" value="TTAC_0001057801-mRNA-1"/>
    <property type="gene ID" value="TTAC_0001057801"/>
</dbReference>
<dbReference type="GO" id="GO:0035721">
    <property type="term" value="P:intraciliary retrograde transport"/>
    <property type="evidence" value="ECO:0007669"/>
    <property type="project" value="TreeGrafter"/>
</dbReference>
<dbReference type="AlphaFoldDB" id="A0A0R3XAK1"/>
<dbReference type="Gene3D" id="2.130.10.10">
    <property type="entry name" value="YVTN repeat-like/Quinoprotein amine dehydrogenase"/>
    <property type="match status" value="1"/>
</dbReference>
<dbReference type="GO" id="GO:0030991">
    <property type="term" value="C:intraciliary transport particle A"/>
    <property type="evidence" value="ECO:0007669"/>
    <property type="project" value="TreeGrafter"/>
</dbReference>
<sequence length="271" mass="30490">MVEFEGLSVPISHLGRVIRVAGEVSLMGHNLETTTERLTVLTQCNAPIVKLLANYKHGILLVITEENMLIEYQFNDEYCRSMTESFRLKLASQLNERPCFIWAGEMVLAMALGEGVIRMWDIKKADNYTLSPRSTSDLRTKSSTTIEILAFCPKHELLAAGMSDGRIAIWKHTDVTPSHNAFTAEKDIHSYYSKTMEPVFGTFEPESCWRAQPIIDLFVNHAEEHLRDSCTNTAISALVWDPTTGLMAASYGYSSDPANGEVTIYYPARWL</sequence>